<gene>
    <name evidence="4" type="ORF">MONAX_5E041476</name>
</gene>
<dbReference type="PANTHER" id="PTHR24223:SF173">
    <property type="entry name" value="ATP-BINDING CASSETTE SUB-FAMILY C MEMBER 9"/>
    <property type="match status" value="1"/>
</dbReference>
<dbReference type="EMBL" id="CABDUW010007602">
    <property type="protein sequence ID" value="VTJ91315.1"/>
    <property type="molecule type" value="Genomic_DNA"/>
</dbReference>
<dbReference type="PANTHER" id="PTHR24223">
    <property type="entry name" value="ATP-BINDING CASSETTE SUB-FAMILY C"/>
    <property type="match status" value="1"/>
</dbReference>
<dbReference type="GO" id="GO:0042626">
    <property type="term" value="F:ATPase-coupled transmembrane transporter activity"/>
    <property type="evidence" value="ECO:0007669"/>
    <property type="project" value="TreeGrafter"/>
</dbReference>
<keyword evidence="5" id="KW-1185">Reference proteome</keyword>
<dbReference type="GO" id="GO:0005886">
    <property type="term" value="C:plasma membrane"/>
    <property type="evidence" value="ECO:0007669"/>
    <property type="project" value="UniProtKB-ARBA"/>
</dbReference>
<dbReference type="InterPro" id="IPR003439">
    <property type="entry name" value="ABC_transporter-like_ATP-bd"/>
</dbReference>
<organism evidence="4 5">
    <name type="scientific">Marmota monax</name>
    <name type="common">Woodchuck</name>
    <dbReference type="NCBI Taxonomy" id="9995"/>
    <lineage>
        <taxon>Eukaryota</taxon>
        <taxon>Metazoa</taxon>
        <taxon>Chordata</taxon>
        <taxon>Craniata</taxon>
        <taxon>Vertebrata</taxon>
        <taxon>Euteleostomi</taxon>
        <taxon>Mammalia</taxon>
        <taxon>Eutheria</taxon>
        <taxon>Euarchontoglires</taxon>
        <taxon>Glires</taxon>
        <taxon>Rodentia</taxon>
        <taxon>Sciuromorpha</taxon>
        <taxon>Sciuridae</taxon>
        <taxon>Xerinae</taxon>
        <taxon>Marmotini</taxon>
        <taxon>Marmota</taxon>
    </lineage>
</organism>
<evidence type="ECO:0000313" key="5">
    <source>
        <dbReference type="Proteomes" id="UP000335636"/>
    </source>
</evidence>
<proteinExistence type="predicted"/>
<dbReference type="SUPFAM" id="SSF52540">
    <property type="entry name" value="P-loop containing nucleoside triphosphate hydrolases"/>
    <property type="match status" value="1"/>
</dbReference>
<evidence type="ECO:0000256" key="1">
    <source>
        <dbReference type="ARBA" id="ARBA00022741"/>
    </source>
</evidence>
<feature type="non-terminal residue" evidence="4">
    <location>
        <position position="58"/>
    </location>
</feature>
<dbReference type="GO" id="GO:0005524">
    <property type="term" value="F:ATP binding"/>
    <property type="evidence" value="ECO:0007669"/>
    <property type="project" value="UniProtKB-KW"/>
</dbReference>
<dbReference type="Pfam" id="PF00005">
    <property type="entry name" value="ABC_tran"/>
    <property type="match status" value="1"/>
</dbReference>
<reference evidence="4" key="1">
    <citation type="submission" date="2019-04" db="EMBL/GenBank/DDBJ databases">
        <authorList>
            <person name="Alioto T."/>
            <person name="Alioto T."/>
        </authorList>
    </citation>
    <scope>NUCLEOTIDE SEQUENCE [LARGE SCALE GENOMIC DNA]</scope>
</reference>
<evidence type="ECO:0000313" key="4">
    <source>
        <dbReference type="EMBL" id="VTJ91315.1"/>
    </source>
</evidence>
<dbReference type="GO" id="GO:0016887">
    <property type="term" value="F:ATP hydrolysis activity"/>
    <property type="evidence" value="ECO:0007669"/>
    <property type="project" value="InterPro"/>
</dbReference>
<evidence type="ECO:0000259" key="3">
    <source>
        <dbReference type="Pfam" id="PF00005"/>
    </source>
</evidence>
<sequence length="58" mass="6163">VTNGYFSWGSGLATLSNIDIRIPTGQLTMIVGQVGCGKSSLLLAILGEMQTLEGKVHW</sequence>
<comment type="caution">
    <text evidence="4">The sequence shown here is derived from an EMBL/GenBank/DDBJ whole genome shotgun (WGS) entry which is preliminary data.</text>
</comment>
<keyword evidence="2" id="KW-0067">ATP-binding</keyword>
<dbReference type="AlphaFoldDB" id="A0A5E4DBA0"/>
<feature type="non-terminal residue" evidence="4">
    <location>
        <position position="1"/>
    </location>
</feature>
<protein>
    <recommendedName>
        <fullName evidence="3">ABC transporter domain-containing protein</fullName>
    </recommendedName>
</protein>
<accession>A0A5E4DBA0</accession>
<dbReference type="InterPro" id="IPR027417">
    <property type="entry name" value="P-loop_NTPase"/>
</dbReference>
<dbReference type="InterPro" id="IPR050173">
    <property type="entry name" value="ABC_transporter_C-like"/>
</dbReference>
<evidence type="ECO:0000256" key="2">
    <source>
        <dbReference type="ARBA" id="ARBA00022840"/>
    </source>
</evidence>
<keyword evidence="1" id="KW-0547">Nucleotide-binding</keyword>
<dbReference type="Proteomes" id="UP000335636">
    <property type="component" value="Unassembled WGS sequence"/>
</dbReference>
<name>A0A5E4DBA0_MARMO</name>
<dbReference type="Gene3D" id="3.40.50.300">
    <property type="entry name" value="P-loop containing nucleotide triphosphate hydrolases"/>
    <property type="match status" value="1"/>
</dbReference>
<feature type="domain" description="ABC transporter" evidence="3">
    <location>
        <begin position="15"/>
        <end position="58"/>
    </location>
</feature>